<evidence type="ECO:0000313" key="4">
    <source>
        <dbReference type="EMBL" id="QDV32102.1"/>
    </source>
</evidence>
<accession>A0A518GU42</accession>
<protein>
    <submittedName>
        <fullName evidence="4">Tetratricopeptide repeat protein</fullName>
    </submittedName>
</protein>
<dbReference type="AlphaFoldDB" id="A0A518GU42"/>
<gene>
    <name evidence="4" type="ORF">Spb1_40500</name>
</gene>
<keyword evidence="5" id="KW-1185">Reference proteome</keyword>
<dbReference type="InterPro" id="IPR011990">
    <property type="entry name" value="TPR-like_helical_dom_sf"/>
</dbReference>
<proteinExistence type="predicted"/>
<organism evidence="4 5">
    <name type="scientific">Planctopirus ephydatiae</name>
    <dbReference type="NCBI Taxonomy" id="2528019"/>
    <lineage>
        <taxon>Bacteria</taxon>
        <taxon>Pseudomonadati</taxon>
        <taxon>Planctomycetota</taxon>
        <taxon>Planctomycetia</taxon>
        <taxon>Planctomycetales</taxon>
        <taxon>Planctomycetaceae</taxon>
        <taxon>Planctopirus</taxon>
    </lineage>
</organism>
<dbReference type="KEGG" id="peh:Spb1_40500"/>
<feature type="repeat" description="TPR" evidence="3">
    <location>
        <begin position="804"/>
        <end position="837"/>
    </location>
</feature>
<keyword evidence="1" id="KW-0677">Repeat</keyword>
<dbReference type="Proteomes" id="UP000315349">
    <property type="component" value="Chromosome"/>
</dbReference>
<dbReference type="PROSITE" id="PS50005">
    <property type="entry name" value="TPR"/>
    <property type="match status" value="1"/>
</dbReference>
<reference evidence="4 5" key="1">
    <citation type="submission" date="2019-02" db="EMBL/GenBank/DDBJ databases">
        <title>Deep-cultivation of Planctomycetes and their phenomic and genomic characterization uncovers novel biology.</title>
        <authorList>
            <person name="Wiegand S."/>
            <person name="Jogler M."/>
            <person name="Boedeker C."/>
            <person name="Pinto D."/>
            <person name="Vollmers J."/>
            <person name="Rivas-Marin E."/>
            <person name="Kohn T."/>
            <person name="Peeters S.H."/>
            <person name="Heuer A."/>
            <person name="Rast P."/>
            <person name="Oberbeckmann S."/>
            <person name="Bunk B."/>
            <person name="Jeske O."/>
            <person name="Meyerdierks A."/>
            <person name="Storesund J.E."/>
            <person name="Kallscheuer N."/>
            <person name="Luecker S."/>
            <person name="Lage O.M."/>
            <person name="Pohl T."/>
            <person name="Merkel B.J."/>
            <person name="Hornburger P."/>
            <person name="Mueller R.-W."/>
            <person name="Bruemmer F."/>
            <person name="Labrenz M."/>
            <person name="Spormann A.M."/>
            <person name="Op den Camp H."/>
            <person name="Overmann J."/>
            <person name="Amann R."/>
            <person name="Jetten M.S.M."/>
            <person name="Mascher T."/>
            <person name="Medema M.H."/>
            <person name="Devos D.P."/>
            <person name="Kaster A.-K."/>
            <person name="Ovreas L."/>
            <person name="Rohde M."/>
            <person name="Galperin M.Y."/>
            <person name="Jogler C."/>
        </authorList>
    </citation>
    <scope>NUCLEOTIDE SEQUENCE [LARGE SCALE GENOMIC DNA]</scope>
    <source>
        <strain evidence="4 5">Spb1</strain>
    </source>
</reference>
<sequence length="950" mass="105252">MCHHPRYLLLLSVRRLVVLLPVLLTLICEFQVVNAAGDVVPANRKARAVAGNIILVQQENLSRGKSSTTTTSQPAAPASEIKTINTEEEIRKLLESWAQREAWDRPSFFDPPRPVAEATSFQKQIVPLVEMANYGWWNDGTGLMRYLAVNVSIYNGGAEPIVIRKDDVSANIGGKDYPFGNLPQRLKLMQFQYEEKSISLKGAEPFAELSIAPGTASNVWLVFAKLETDNNVPPSVITMKSSAGPLVIDVNRQMKSAMKLRIELVGPRALLGLMTISGILNTVNAQDLCRGYEELSLKKVERAVTCWDLSVKQVNSQLLSWLMTTAQQPPGNRPQINYLPEVPAAIQELQLASIPNQRDQPKRGNSSKVVHPTAADAISAALADAYRLLPADEILREIESGHPLAKPAALLHGAARLPSSEVPRVIALTRSEDQPLAKSAVLALGEFSEQPAIDELKAIITSGKMELVPDAAEALATSRYRQHQDVLLQLLKDVQPERRDPILTVLSATPKAAWANVLANYTHQPQGGIRTEVLSALVVLGHPAAQGLLEEAIRSDNATTRKFAFDVLSRRSDRKSRELAMDYALASLDRGEFDPLLEQFLRQVRDPRVLPKLMARLDNSSTNSTTDRSGAIRLIGAIADASAGKELADRFDSFKPQERNQLMLALRELKAPEFLPLAIRCIESGDLSQASSALQGLMQESPPDLLSILEKAVRKQDSNNMQQQLMQMIGQVGTPAARELLLKLRDEAKDDTRRDYANAALLNLRQRSPGYQFIYQAQHYLQQKQKKSALECFEIALEVDEYLPEAWAGRGNLRLQEGKIPEARGDFEKSVALDPTNALAVTGYAICLVTTGETEKGISTLEKIRAKHQQDDQYLYNAACVYSRAMEHAMKTMAGEELVNRYKGLALKDLKTSIERGFDDFDWVKKDPDLKPLENDPEFKALLEKAPKKE</sequence>
<dbReference type="Pfam" id="PF14559">
    <property type="entry name" value="TPR_19"/>
    <property type="match status" value="1"/>
</dbReference>
<dbReference type="RefSeq" id="WP_145304075.1">
    <property type="nucleotide sequence ID" value="NZ_CP036299.1"/>
</dbReference>
<dbReference type="SUPFAM" id="SSF48452">
    <property type="entry name" value="TPR-like"/>
    <property type="match status" value="1"/>
</dbReference>
<dbReference type="SUPFAM" id="SSF48371">
    <property type="entry name" value="ARM repeat"/>
    <property type="match status" value="1"/>
</dbReference>
<dbReference type="EMBL" id="CP036299">
    <property type="protein sequence ID" value="QDV32102.1"/>
    <property type="molecule type" value="Genomic_DNA"/>
</dbReference>
<dbReference type="Gene3D" id="1.25.40.10">
    <property type="entry name" value="Tetratricopeptide repeat domain"/>
    <property type="match status" value="1"/>
</dbReference>
<dbReference type="PANTHER" id="PTHR44858:SF1">
    <property type="entry name" value="UDP-N-ACETYLGLUCOSAMINE--PEPTIDE N-ACETYLGLUCOSAMINYLTRANSFERASE SPINDLY-RELATED"/>
    <property type="match status" value="1"/>
</dbReference>
<name>A0A518GU42_9PLAN</name>
<dbReference type="PANTHER" id="PTHR44858">
    <property type="entry name" value="TETRATRICOPEPTIDE REPEAT PROTEIN 6"/>
    <property type="match status" value="1"/>
</dbReference>
<evidence type="ECO:0000256" key="1">
    <source>
        <dbReference type="ARBA" id="ARBA00022737"/>
    </source>
</evidence>
<keyword evidence="2 3" id="KW-0802">TPR repeat</keyword>
<dbReference type="OrthoDB" id="207300at2"/>
<evidence type="ECO:0000256" key="2">
    <source>
        <dbReference type="ARBA" id="ARBA00022803"/>
    </source>
</evidence>
<evidence type="ECO:0000256" key="3">
    <source>
        <dbReference type="PROSITE-ProRule" id="PRU00339"/>
    </source>
</evidence>
<dbReference type="InterPro" id="IPR050498">
    <property type="entry name" value="Ycf3"/>
</dbReference>
<dbReference type="SMART" id="SM00028">
    <property type="entry name" value="TPR"/>
    <property type="match status" value="2"/>
</dbReference>
<dbReference type="InterPro" id="IPR011989">
    <property type="entry name" value="ARM-like"/>
</dbReference>
<dbReference type="Gene3D" id="1.25.10.10">
    <property type="entry name" value="Leucine-rich Repeat Variant"/>
    <property type="match status" value="2"/>
</dbReference>
<dbReference type="InterPro" id="IPR016024">
    <property type="entry name" value="ARM-type_fold"/>
</dbReference>
<evidence type="ECO:0000313" key="5">
    <source>
        <dbReference type="Proteomes" id="UP000315349"/>
    </source>
</evidence>
<dbReference type="InterPro" id="IPR019734">
    <property type="entry name" value="TPR_rpt"/>
</dbReference>
<dbReference type="NCBIfam" id="NF047558">
    <property type="entry name" value="TPR_END_plus"/>
    <property type="match status" value="1"/>
</dbReference>